<reference evidence="8" key="1">
    <citation type="submission" date="2022-08" db="EMBL/GenBank/DDBJ databases">
        <title>Draft genome sequencing of Roseisolibacter agri AW1220.</title>
        <authorList>
            <person name="Tobiishi Y."/>
            <person name="Tonouchi A."/>
        </authorList>
    </citation>
    <scope>NUCLEOTIDE SEQUENCE</scope>
    <source>
        <strain evidence="8">AW1220</strain>
    </source>
</reference>
<feature type="domain" description="MoaB/Mog" evidence="7">
    <location>
        <begin position="4"/>
        <end position="149"/>
    </location>
</feature>
<dbReference type="EC" id="2.7.7.75" evidence="2"/>
<dbReference type="Proteomes" id="UP001161325">
    <property type="component" value="Unassembled WGS sequence"/>
</dbReference>
<dbReference type="InterPro" id="IPR001453">
    <property type="entry name" value="MoaB/Mog_dom"/>
</dbReference>
<dbReference type="Gene3D" id="3.40.980.10">
    <property type="entry name" value="MoaB/Mog-like domain"/>
    <property type="match status" value="1"/>
</dbReference>
<proteinExistence type="predicted"/>
<evidence type="ECO:0000256" key="6">
    <source>
        <dbReference type="ARBA" id="ARBA00058212"/>
    </source>
</evidence>
<dbReference type="SMART" id="SM00852">
    <property type="entry name" value="MoCF_biosynth"/>
    <property type="match status" value="1"/>
</dbReference>
<accession>A0AA37QFH8</accession>
<dbReference type="CDD" id="cd00886">
    <property type="entry name" value="MogA_MoaB"/>
    <property type="match status" value="1"/>
</dbReference>
<evidence type="ECO:0000256" key="5">
    <source>
        <dbReference type="ARBA" id="ARBA00051131"/>
    </source>
</evidence>
<dbReference type="InterPro" id="IPR008284">
    <property type="entry name" value="MoCF_biosynth_CS"/>
</dbReference>
<keyword evidence="4" id="KW-0501">Molybdenum cofactor biosynthesis</keyword>
<protein>
    <recommendedName>
        <fullName evidence="3">Molybdopterin adenylyltransferase</fullName>
        <ecNumber evidence="2">2.7.7.75</ecNumber>
    </recommendedName>
</protein>
<gene>
    <name evidence="8" type="ORF">rosag_44340</name>
</gene>
<evidence type="ECO:0000256" key="2">
    <source>
        <dbReference type="ARBA" id="ARBA00012509"/>
    </source>
</evidence>
<dbReference type="AlphaFoldDB" id="A0AA37QFH8"/>
<dbReference type="PROSITE" id="PS01078">
    <property type="entry name" value="MOCF_BIOSYNTHESIS_1"/>
    <property type="match status" value="1"/>
</dbReference>
<comment type="catalytic activity">
    <reaction evidence="5">
        <text>molybdopterin + ATP + H(+) = adenylyl-molybdopterin + diphosphate</text>
        <dbReference type="Rhea" id="RHEA:31331"/>
        <dbReference type="ChEBI" id="CHEBI:15378"/>
        <dbReference type="ChEBI" id="CHEBI:30616"/>
        <dbReference type="ChEBI" id="CHEBI:33019"/>
        <dbReference type="ChEBI" id="CHEBI:58698"/>
        <dbReference type="ChEBI" id="CHEBI:62727"/>
        <dbReference type="EC" id="2.7.7.75"/>
    </reaction>
</comment>
<dbReference type="GO" id="GO:0061598">
    <property type="term" value="F:molybdopterin adenylyltransferase activity"/>
    <property type="evidence" value="ECO:0007669"/>
    <property type="project" value="UniProtKB-EC"/>
</dbReference>
<dbReference type="Pfam" id="PF00994">
    <property type="entry name" value="MoCF_biosynth"/>
    <property type="match status" value="1"/>
</dbReference>
<evidence type="ECO:0000256" key="1">
    <source>
        <dbReference type="ARBA" id="ARBA00005046"/>
    </source>
</evidence>
<dbReference type="InterPro" id="IPR036425">
    <property type="entry name" value="MoaB/Mog-like_dom_sf"/>
</dbReference>
<dbReference type="InterPro" id="IPR051920">
    <property type="entry name" value="MPT_Adenylyltrnsfr/MoaC-Rel"/>
</dbReference>
<comment type="function">
    <text evidence="6">Catalyzes the adenylation of molybdopterin as part of the biosynthesis of the molybdenum-cofactor.</text>
</comment>
<dbReference type="PANTHER" id="PTHR43764:SF1">
    <property type="entry name" value="MOLYBDOPTERIN MOLYBDOTRANSFERASE"/>
    <property type="match status" value="1"/>
</dbReference>
<comment type="caution">
    <text evidence="8">The sequence shown here is derived from an EMBL/GenBank/DDBJ whole genome shotgun (WGS) entry which is preliminary data.</text>
</comment>
<evidence type="ECO:0000256" key="4">
    <source>
        <dbReference type="ARBA" id="ARBA00023150"/>
    </source>
</evidence>
<dbReference type="EMBL" id="BRXS01000007">
    <property type="protein sequence ID" value="GLC27921.1"/>
    <property type="molecule type" value="Genomic_DNA"/>
</dbReference>
<evidence type="ECO:0000313" key="9">
    <source>
        <dbReference type="Proteomes" id="UP001161325"/>
    </source>
</evidence>
<sequence length="169" mass="17154">MRIAILTVSDTRARGEVVGDASGDAIAAWAAARDATVSARALVADDAVAIAAQVAAWCDDDAADVVLTTGGTGLAPRDVTPEATRAVLAREAPGIAERLRASAMVAFPRAALSRGLAGTRARTLVVNLPGSTGGVRDALEALAPILGHAVDVLRSRPLDHDVPHAAVRA</sequence>
<evidence type="ECO:0000259" key="7">
    <source>
        <dbReference type="SMART" id="SM00852"/>
    </source>
</evidence>
<evidence type="ECO:0000256" key="3">
    <source>
        <dbReference type="ARBA" id="ARBA00013491"/>
    </source>
</evidence>
<name>A0AA37QFH8_9BACT</name>
<comment type="pathway">
    <text evidence="1">Cofactor biosynthesis; molybdopterin biosynthesis.</text>
</comment>
<dbReference type="PANTHER" id="PTHR43764">
    <property type="entry name" value="MOLYBDENUM COFACTOR BIOSYNTHESIS"/>
    <property type="match status" value="1"/>
</dbReference>
<dbReference type="GO" id="GO:0006777">
    <property type="term" value="P:Mo-molybdopterin cofactor biosynthetic process"/>
    <property type="evidence" value="ECO:0007669"/>
    <property type="project" value="UniProtKB-KW"/>
</dbReference>
<evidence type="ECO:0000313" key="8">
    <source>
        <dbReference type="EMBL" id="GLC27921.1"/>
    </source>
</evidence>
<organism evidence="8 9">
    <name type="scientific">Roseisolibacter agri</name>
    <dbReference type="NCBI Taxonomy" id="2014610"/>
    <lineage>
        <taxon>Bacteria</taxon>
        <taxon>Pseudomonadati</taxon>
        <taxon>Gemmatimonadota</taxon>
        <taxon>Gemmatimonadia</taxon>
        <taxon>Gemmatimonadales</taxon>
        <taxon>Gemmatimonadaceae</taxon>
        <taxon>Roseisolibacter</taxon>
    </lineage>
</organism>
<keyword evidence="9" id="KW-1185">Reference proteome</keyword>
<dbReference type="RefSeq" id="WP_284352350.1">
    <property type="nucleotide sequence ID" value="NZ_BRXS01000007.1"/>
</dbReference>
<dbReference type="NCBIfam" id="TIGR00177">
    <property type="entry name" value="molyb_syn"/>
    <property type="match status" value="1"/>
</dbReference>
<dbReference type="SUPFAM" id="SSF53218">
    <property type="entry name" value="Molybdenum cofactor biosynthesis proteins"/>
    <property type="match status" value="1"/>
</dbReference>